<keyword evidence="2" id="KW-1185">Reference proteome</keyword>
<dbReference type="Gene3D" id="3.40.190.10">
    <property type="entry name" value="Periplasmic binding protein-like II"/>
    <property type="match status" value="1"/>
</dbReference>
<dbReference type="InterPro" id="IPR006059">
    <property type="entry name" value="SBP"/>
</dbReference>
<sequence length="446" mass="50325">MRTIRRRSLHGIGALLTCAALAGCVSLQPRINVSELPENRQSEETLELNMWLYGSTGLESLVEQYEEQHPNVNINLIHSTYEDVHNNLQTAFASGYGAPDVSLIEVSFMERFKKFPDYFENLGPLGAFDIAGEYLSWKWKQATNADGSFVYGLPTDIGPVAVVYNPKLYEAAGLPTERERLAEAMSTWEDFLEVGKRIKEKTGKPMIDQIRTLYRMVLFQADVQYFDPDTGELIIETNPAVKEAWNVAVRASELGLSAYETTWSPEWARGIAGGEFATILSPSWMLNDIKTNAPGAEGAWDITYLPEGSGNWGGSYLTIPKMSLHKEEAFAFIRWLTDPRQQLTLYKTLNNFPSTPGIYEDPAIRNKTDPFFKDAPVGRIFSDIAKEVRPMYEGSKQHVVTQIMEAALDAVEEQRSTPDEAWNEAMSLIQKQLRLEPWEKGVRMTK</sequence>
<organism evidence="1 2">
    <name type="scientific">Paenibacillus antri</name>
    <dbReference type="NCBI Taxonomy" id="2582848"/>
    <lineage>
        <taxon>Bacteria</taxon>
        <taxon>Bacillati</taxon>
        <taxon>Bacillota</taxon>
        <taxon>Bacilli</taxon>
        <taxon>Bacillales</taxon>
        <taxon>Paenibacillaceae</taxon>
        <taxon>Paenibacillus</taxon>
    </lineage>
</organism>
<dbReference type="EMBL" id="VCIW01000001">
    <property type="protein sequence ID" value="TLS54223.1"/>
    <property type="molecule type" value="Genomic_DNA"/>
</dbReference>
<dbReference type="InterPro" id="IPR050490">
    <property type="entry name" value="Bact_solute-bd_prot1"/>
</dbReference>
<dbReference type="PROSITE" id="PS51257">
    <property type="entry name" value="PROKAR_LIPOPROTEIN"/>
    <property type="match status" value="1"/>
</dbReference>
<dbReference type="Proteomes" id="UP000309676">
    <property type="component" value="Unassembled WGS sequence"/>
</dbReference>
<reference evidence="1 2" key="1">
    <citation type="submission" date="2019-05" db="EMBL/GenBank/DDBJ databases">
        <authorList>
            <person name="Narsing Rao M.P."/>
            <person name="Li W.J."/>
        </authorList>
    </citation>
    <scope>NUCLEOTIDE SEQUENCE [LARGE SCALE GENOMIC DNA]</scope>
    <source>
        <strain evidence="1 2">SYSU_K30003</strain>
    </source>
</reference>
<dbReference type="SUPFAM" id="SSF53850">
    <property type="entry name" value="Periplasmic binding protein-like II"/>
    <property type="match status" value="1"/>
</dbReference>
<accession>A0A5R9GM14</accession>
<protein>
    <submittedName>
        <fullName evidence="1">Extracellular solute-binding protein</fullName>
    </submittedName>
</protein>
<gene>
    <name evidence="1" type="ORF">FE782_02435</name>
</gene>
<dbReference type="OrthoDB" id="9768630at2"/>
<dbReference type="PANTHER" id="PTHR43649:SF32">
    <property type="entry name" value="SUGAR BINDING SECRETED PROTEIN"/>
    <property type="match status" value="1"/>
</dbReference>
<evidence type="ECO:0000313" key="2">
    <source>
        <dbReference type="Proteomes" id="UP000309676"/>
    </source>
</evidence>
<name>A0A5R9GM14_9BACL</name>
<dbReference type="PANTHER" id="PTHR43649">
    <property type="entry name" value="ARABINOSE-BINDING PROTEIN-RELATED"/>
    <property type="match status" value="1"/>
</dbReference>
<dbReference type="RefSeq" id="WP_138192124.1">
    <property type="nucleotide sequence ID" value="NZ_VCIW01000001.1"/>
</dbReference>
<comment type="caution">
    <text evidence="1">The sequence shown here is derived from an EMBL/GenBank/DDBJ whole genome shotgun (WGS) entry which is preliminary data.</text>
</comment>
<dbReference type="Pfam" id="PF13416">
    <property type="entry name" value="SBP_bac_8"/>
    <property type="match status" value="1"/>
</dbReference>
<proteinExistence type="predicted"/>
<dbReference type="AlphaFoldDB" id="A0A5R9GM14"/>
<evidence type="ECO:0000313" key="1">
    <source>
        <dbReference type="EMBL" id="TLS54223.1"/>
    </source>
</evidence>